<dbReference type="Pfam" id="PF20434">
    <property type="entry name" value="BD-FAE"/>
    <property type="match status" value="1"/>
</dbReference>
<evidence type="ECO:0000313" key="4">
    <source>
        <dbReference type="EMBL" id="QJE03265.1"/>
    </source>
</evidence>
<protein>
    <submittedName>
        <fullName evidence="4">Alpha/beta hydrolase</fullName>
    </submittedName>
</protein>
<dbReference type="InterPro" id="IPR029058">
    <property type="entry name" value="AB_hydrolase_fold"/>
</dbReference>
<dbReference type="KEGG" id="mfy:HH212_09295"/>
<dbReference type="InterPro" id="IPR050300">
    <property type="entry name" value="GDXG_lipolytic_enzyme"/>
</dbReference>
<keyword evidence="5" id="KW-1185">Reference proteome</keyword>
<organism evidence="4 5">
    <name type="scientific">Massilia forsythiae</name>
    <dbReference type="NCBI Taxonomy" id="2728020"/>
    <lineage>
        <taxon>Bacteria</taxon>
        <taxon>Pseudomonadati</taxon>
        <taxon>Pseudomonadota</taxon>
        <taxon>Betaproteobacteria</taxon>
        <taxon>Burkholderiales</taxon>
        <taxon>Oxalobacteraceae</taxon>
        <taxon>Telluria group</taxon>
        <taxon>Massilia</taxon>
    </lineage>
</organism>
<evidence type="ECO:0000259" key="3">
    <source>
        <dbReference type="Pfam" id="PF20434"/>
    </source>
</evidence>
<reference evidence="4 5" key="1">
    <citation type="submission" date="2020-04" db="EMBL/GenBank/DDBJ databases">
        <title>Genome sequencing of novel species.</title>
        <authorList>
            <person name="Heo J."/>
            <person name="Kim S.-J."/>
            <person name="Kim J.-S."/>
            <person name="Hong S.-B."/>
            <person name="Kwon S.-W."/>
        </authorList>
    </citation>
    <scope>NUCLEOTIDE SEQUENCE [LARGE SCALE GENOMIC DNA]</scope>
    <source>
        <strain evidence="4 5">GN2-R2</strain>
    </source>
</reference>
<dbReference type="AlphaFoldDB" id="A0A7Z2ZVE4"/>
<gene>
    <name evidence="4" type="ORF">HH212_09295</name>
</gene>
<dbReference type="Gene3D" id="3.40.50.1820">
    <property type="entry name" value="alpha/beta hydrolase"/>
    <property type="match status" value="1"/>
</dbReference>
<dbReference type="InterPro" id="IPR049492">
    <property type="entry name" value="BD-FAE-like_dom"/>
</dbReference>
<feature type="signal peptide" evidence="2">
    <location>
        <begin position="1"/>
        <end position="22"/>
    </location>
</feature>
<keyword evidence="2" id="KW-0732">Signal</keyword>
<sequence>MRRIAAAAFCTLLVLPGAGALAQQDAPPVFQLWPDGTPGSAKRHGEAEKLADGAYVSNVHDPSLTVMRADPRHANGAAVIVVPGGGHRMLVFQNEGMLAAQHLKRLGVSAFVLKYRLARDPQSRSDAGAGYSIEGDAAADLRRAVRWVRAHAAAYGVDPQRIGVMGFSAGGELVTLVADNPEPAAPASSRRDALDGQSGRPDFQVLVYPGPLGVPAKAIREAPPAFLVAGSRDACCMAPALDLYRQLTAAGVSAELHLYADTGHAFNLGQRGERVSLQHWPDRLADWLSDGGWLTARNGRKPEGVPAP</sequence>
<feature type="chain" id="PRO_5030554320" evidence="2">
    <location>
        <begin position="23"/>
        <end position="308"/>
    </location>
</feature>
<evidence type="ECO:0000256" key="2">
    <source>
        <dbReference type="SAM" id="SignalP"/>
    </source>
</evidence>
<evidence type="ECO:0000256" key="1">
    <source>
        <dbReference type="ARBA" id="ARBA00022801"/>
    </source>
</evidence>
<dbReference type="EMBL" id="CP051685">
    <property type="protein sequence ID" value="QJE03265.1"/>
    <property type="molecule type" value="Genomic_DNA"/>
</dbReference>
<dbReference type="PANTHER" id="PTHR48081:SF6">
    <property type="entry name" value="PEPTIDASE S9 PROLYL OLIGOPEPTIDASE CATALYTIC DOMAIN-CONTAINING PROTEIN"/>
    <property type="match status" value="1"/>
</dbReference>
<accession>A0A7Z2ZVE4</accession>
<name>A0A7Z2ZVE4_9BURK</name>
<evidence type="ECO:0000313" key="5">
    <source>
        <dbReference type="Proteomes" id="UP000502415"/>
    </source>
</evidence>
<dbReference type="GO" id="GO:0016787">
    <property type="term" value="F:hydrolase activity"/>
    <property type="evidence" value="ECO:0007669"/>
    <property type="project" value="UniProtKB-KW"/>
</dbReference>
<dbReference type="PANTHER" id="PTHR48081">
    <property type="entry name" value="AB HYDROLASE SUPERFAMILY PROTEIN C4A8.06C"/>
    <property type="match status" value="1"/>
</dbReference>
<dbReference type="Proteomes" id="UP000502415">
    <property type="component" value="Chromosome"/>
</dbReference>
<dbReference type="SUPFAM" id="SSF53474">
    <property type="entry name" value="alpha/beta-Hydrolases"/>
    <property type="match status" value="1"/>
</dbReference>
<feature type="domain" description="BD-FAE-like" evidence="3">
    <location>
        <begin position="78"/>
        <end position="178"/>
    </location>
</feature>
<proteinExistence type="predicted"/>
<keyword evidence="1 4" id="KW-0378">Hydrolase</keyword>